<organism evidence="6 7">
    <name type="scientific">Psychracetigena formicireducens</name>
    <dbReference type="NCBI Taxonomy" id="2986056"/>
    <lineage>
        <taxon>Bacteria</taxon>
        <taxon>Bacillati</taxon>
        <taxon>Candidatus Lithacetigenota</taxon>
        <taxon>Candidatus Psychracetigena</taxon>
    </lineage>
</organism>
<dbReference type="EMBL" id="QLTW01000317">
    <property type="protein sequence ID" value="MBT9146103.1"/>
    <property type="molecule type" value="Genomic_DNA"/>
</dbReference>
<name>A0A9E2BID5_PSYF1</name>
<dbReference type="EC" id="3.1.1.-" evidence="6"/>
<dbReference type="Gene3D" id="3.60.15.10">
    <property type="entry name" value="Ribonuclease Z/Hydroxyacylglutathione hydrolase-like"/>
    <property type="match status" value="1"/>
</dbReference>
<evidence type="ECO:0000256" key="3">
    <source>
        <dbReference type="ARBA" id="ARBA00022801"/>
    </source>
</evidence>
<dbReference type="GO" id="GO:0046872">
    <property type="term" value="F:metal ion binding"/>
    <property type="evidence" value="ECO:0007669"/>
    <property type="project" value="UniProtKB-KW"/>
</dbReference>
<dbReference type="InterPro" id="IPR051013">
    <property type="entry name" value="MBL_superfamily_lactonases"/>
</dbReference>
<dbReference type="InterPro" id="IPR001279">
    <property type="entry name" value="Metallo-B-lactamas"/>
</dbReference>
<evidence type="ECO:0000259" key="5">
    <source>
        <dbReference type="SMART" id="SM00849"/>
    </source>
</evidence>
<gene>
    <name evidence="6" type="primary">ytnP</name>
    <name evidence="6" type="ORF">DDT42_01983</name>
</gene>
<feature type="domain" description="Metallo-beta-lactamase" evidence="5">
    <location>
        <begin position="42"/>
        <end position="255"/>
    </location>
</feature>
<dbReference type="InterPro" id="IPR036866">
    <property type="entry name" value="RibonucZ/Hydroxyglut_hydro"/>
</dbReference>
<evidence type="ECO:0000256" key="2">
    <source>
        <dbReference type="ARBA" id="ARBA00022723"/>
    </source>
</evidence>
<dbReference type="AlphaFoldDB" id="A0A9E2BID5"/>
<keyword evidence="3 6" id="KW-0378">Hydrolase</keyword>
<comment type="caution">
    <text evidence="6">The sequence shown here is derived from an EMBL/GenBank/DDBJ whole genome shotgun (WGS) entry which is preliminary data.</text>
</comment>
<proteinExistence type="inferred from homology"/>
<dbReference type="PANTHER" id="PTHR42978">
    <property type="entry name" value="QUORUM-QUENCHING LACTONASE YTNP-RELATED-RELATED"/>
    <property type="match status" value="1"/>
</dbReference>
<dbReference type="GO" id="GO:0016787">
    <property type="term" value="F:hydrolase activity"/>
    <property type="evidence" value="ECO:0007669"/>
    <property type="project" value="UniProtKB-KW"/>
</dbReference>
<evidence type="ECO:0000313" key="7">
    <source>
        <dbReference type="Proteomes" id="UP000811545"/>
    </source>
</evidence>
<sequence>MTIHTLDTGLFKLDGGAMFGVVPKSIWNKLNPADDNNMCTWSMRCLLVEEGNTLMLIDTGIGNKQDTKFFSHYYLHGEGSLKRAIQQAGYSINDITDVFLTHLHFDHCGGAIEYSDESHRTTRPAFPNARFWSNEAHWLWATKPNAREKASFLPLNILPIEESGALNFVSETHQPAINGLEIITVSGHTEQQMLPLISYKDKQLLFCGDLFPSAAHLPLPYVMSYDVRPLLTMQEREQVLSRAADNPDFVLVFEHDHQNECATVKKTEKGFAVDSLFPLEAL</sequence>
<dbReference type="CDD" id="cd16281">
    <property type="entry name" value="metallo-hydrolase-like_MBL-fold"/>
    <property type="match status" value="1"/>
</dbReference>
<dbReference type="SUPFAM" id="SSF56281">
    <property type="entry name" value="Metallo-hydrolase/oxidoreductase"/>
    <property type="match status" value="1"/>
</dbReference>
<dbReference type="Proteomes" id="UP000811545">
    <property type="component" value="Unassembled WGS sequence"/>
</dbReference>
<dbReference type="PANTHER" id="PTHR42978:SF6">
    <property type="entry name" value="QUORUM-QUENCHING LACTONASE YTNP-RELATED"/>
    <property type="match status" value="1"/>
</dbReference>
<dbReference type="SMART" id="SM00849">
    <property type="entry name" value="Lactamase_B"/>
    <property type="match status" value="1"/>
</dbReference>
<keyword evidence="2" id="KW-0479">Metal-binding</keyword>
<evidence type="ECO:0000256" key="4">
    <source>
        <dbReference type="ARBA" id="ARBA00022833"/>
    </source>
</evidence>
<evidence type="ECO:0000313" key="6">
    <source>
        <dbReference type="EMBL" id="MBT9146103.1"/>
    </source>
</evidence>
<reference evidence="6 7" key="1">
    <citation type="journal article" date="2021" name="bioRxiv">
        <title>Unique metabolic strategies in Hadean analogues reveal hints for primordial physiology.</title>
        <authorList>
            <person name="Nobu M.K."/>
            <person name="Nakai R."/>
            <person name="Tamazawa S."/>
            <person name="Mori H."/>
            <person name="Toyoda A."/>
            <person name="Ijiri A."/>
            <person name="Suzuki S."/>
            <person name="Kurokawa K."/>
            <person name="Kamagata Y."/>
            <person name="Tamaki H."/>
        </authorList>
    </citation>
    <scope>NUCLEOTIDE SEQUENCE [LARGE SCALE GENOMIC DNA]</scope>
    <source>
        <strain evidence="6">BS525</strain>
    </source>
</reference>
<evidence type="ECO:0000256" key="1">
    <source>
        <dbReference type="ARBA" id="ARBA00007749"/>
    </source>
</evidence>
<dbReference type="Pfam" id="PF00753">
    <property type="entry name" value="Lactamase_B"/>
    <property type="match status" value="1"/>
</dbReference>
<protein>
    <submittedName>
        <fullName evidence="6">Quorum-quenching lactonase YtnP</fullName>
        <ecNumber evidence="6">3.1.1.-</ecNumber>
    </submittedName>
</protein>
<comment type="similarity">
    <text evidence="1">Belongs to the metallo-beta-lactamase superfamily.</text>
</comment>
<keyword evidence="4" id="KW-0862">Zinc</keyword>
<accession>A0A9E2BID5</accession>